<keyword evidence="3" id="KW-0808">Transferase</keyword>
<dbReference type="SUPFAM" id="SSF56112">
    <property type="entry name" value="Protein kinase-like (PK-like)"/>
    <property type="match status" value="1"/>
</dbReference>
<keyword evidence="12" id="KW-0547">Nucleotide-binding</keyword>
<keyword evidence="17" id="KW-1185">Reference proteome</keyword>
<dbReference type="Pfam" id="PF00041">
    <property type="entry name" value="fn3"/>
    <property type="match status" value="1"/>
</dbReference>
<protein>
    <recommendedName>
        <fullName evidence="2">receptor protein-tyrosine kinase</fullName>
        <ecNumber evidence="2">2.7.10.1</ecNumber>
    </recommendedName>
</protein>
<feature type="domain" description="Fibronectin type-III" evidence="15">
    <location>
        <begin position="1"/>
        <end position="85"/>
    </location>
</feature>
<reference evidence="16" key="2">
    <citation type="submission" date="2024-06" db="UniProtKB">
        <authorList>
            <consortium name="EnsemblMetazoa"/>
        </authorList>
    </citation>
    <scope>IDENTIFICATION</scope>
</reference>
<dbReference type="GO" id="GO:0043235">
    <property type="term" value="C:receptor complex"/>
    <property type="evidence" value="ECO:0007669"/>
    <property type="project" value="TreeGrafter"/>
</dbReference>
<dbReference type="InterPro" id="IPR000719">
    <property type="entry name" value="Prot_kinase_dom"/>
</dbReference>
<dbReference type="InterPro" id="IPR017441">
    <property type="entry name" value="Protein_kinase_ATP_BS"/>
</dbReference>
<dbReference type="InterPro" id="IPR011009">
    <property type="entry name" value="Kinase-like_dom_sf"/>
</dbReference>
<dbReference type="Proteomes" id="UP000007879">
    <property type="component" value="Unassembled WGS sequence"/>
</dbReference>
<dbReference type="InterPro" id="IPR001245">
    <property type="entry name" value="Ser-Thr/Tyr_kinase_cat_dom"/>
</dbReference>
<evidence type="ECO:0000256" key="12">
    <source>
        <dbReference type="PROSITE-ProRule" id="PRU10141"/>
    </source>
</evidence>
<dbReference type="InterPro" id="IPR050122">
    <property type="entry name" value="RTK"/>
</dbReference>
<sequence length="440" mass="47509">MVYPISDDSLFIDWSAPGSLCIDHYNVTIISNNTNSESITTNSTNVTIDFLITGTDYSFIIVPVDTGGREGPPSTIQYTGNVSVSTTVKSSSIITAEVISSVTTLSVDSTELLTLIGSVSTNAFTSSVTAYTNLPQSLTMSAQATSTASNSLSGLDQSVYYSNTATPTSTDTGSNILPIVLGVISGTVAVLLIIFAILMIVVAIKKHRSNNVKKDSSTTGSDIVVSLDHSRIPLDLNSAYQIHYQKEETYTDDTVIEQLLIKYLIPSSQIDIQETIGQGEFGIVYKATMKPMNKSEQEIALKTLKGEFSKSDVNSLLEECLLMSNFDNPNVLSLIGVCADLGSAPGIIMPYMSKGSLLSYLQKEKSHLIVEATSEESTVLINVRKELLSVCLQVANGMNYLASQRFIHRDLAARNCLIADNGVIKVADFGLSEEIYTKNY</sequence>
<dbReference type="PROSITE" id="PS50853">
    <property type="entry name" value="FN3"/>
    <property type="match status" value="1"/>
</dbReference>
<dbReference type="CDD" id="cd00063">
    <property type="entry name" value="FN3"/>
    <property type="match status" value="1"/>
</dbReference>
<keyword evidence="5" id="KW-0677">Repeat</keyword>
<dbReference type="PANTHER" id="PTHR24416">
    <property type="entry name" value="TYROSINE-PROTEIN KINASE RECEPTOR"/>
    <property type="match status" value="1"/>
</dbReference>
<dbReference type="PROSITE" id="PS50011">
    <property type="entry name" value="PROTEIN_KINASE_DOM"/>
    <property type="match status" value="1"/>
</dbReference>
<evidence type="ECO:0000256" key="7">
    <source>
        <dbReference type="ARBA" id="ARBA00022989"/>
    </source>
</evidence>
<dbReference type="PROSITE" id="PS00107">
    <property type="entry name" value="PROTEIN_KINASE_ATP"/>
    <property type="match status" value="1"/>
</dbReference>
<dbReference type="InterPro" id="IPR020635">
    <property type="entry name" value="Tyr_kinase_cat_dom"/>
</dbReference>
<evidence type="ECO:0000256" key="11">
    <source>
        <dbReference type="ARBA" id="ARBA00051243"/>
    </source>
</evidence>
<comment type="subcellular location">
    <subcellularLocation>
        <location evidence="1">Membrane</location>
        <topology evidence="1">Single-pass membrane protein</topology>
    </subcellularLocation>
</comment>
<dbReference type="Pfam" id="PF07714">
    <property type="entry name" value="PK_Tyr_Ser-Thr"/>
    <property type="match status" value="1"/>
</dbReference>
<evidence type="ECO:0000256" key="5">
    <source>
        <dbReference type="ARBA" id="ARBA00022737"/>
    </source>
</evidence>
<dbReference type="SMART" id="SM00219">
    <property type="entry name" value="TyrKc"/>
    <property type="match status" value="1"/>
</dbReference>
<dbReference type="Gene3D" id="1.10.510.10">
    <property type="entry name" value="Transferase(Phosphotransferase) domain 1"/>
    <property type="match status" value="1"/>
</dbReference>
<dbReference type="PRINTS" id="PR00109">
    <property type="entry name" value="TYRKINASE"/>
</dbReference>
<evidence type="ECO:0000256" key="6">
    <source>
        <dbReference type="ARBA" id="ARBA00022777"/>
    </source>
</evidence>
<dbReference type="KEGG" id="aqu:109582692"/>
<dbReference type="InterPro" id="IPR036116">
    <property type="entry name" value="FN3_sf"/>
</dbReference>
<keyword evidence="7 13" id="KW-1133">Transmembrane helix</keyword>
<dbReference type="PROSITE" id="PS00109">
    <property type="entry name" value="PROTEIN_KINASE_TYR"/>
    <property type="match status" value="1"/>
</dbReference>
<dbReference type="SUPFAM" id="SSF49265">
    <property type="entry name" value="Fibronectin type III"/>
    <property type="match status" value="1"/>
</dbReference>
<dbReference type="Gene3D" id="2.60.40.10">
    <property type="entry name" value="Immunoglobulins"/>
    <property type="match status" value="1"/>
</dbReference>
<evidence type="ECO:0000256" key="2">
    <source>
        <dbReference type="ARBA" id="ARBA00011902"/>
    </source>
</evidence>
<evidence type="ECO:0000256" key="9">
    <source>
        <dbReference type="ARBA" id="ARBA00023170"/>
    </source>
</evidence>
<keyword evidence="4 13" id="KW-0812">Transmembrane</keyword>
<dbReference type="RefSeq" id="XP_019853123.1">
    <property type="nucleotide sequence ID" value="XM_019997564.1"/>
</dbReference>
<keyword evidence="8 13" id="KW-0472">Membrane</keyword>
<dbReference type="InterPro" id="IPR008266">
    <property type="entry name" value="Tyr_kinase_AS"/>
</dbReference>
<keyword evidence="10" id="KW-0325">Glycoprotein</keyword>
<keyword evidence="6" id="KW-0418">Kinase</keyword>
<keyword evidence="12" id="KW-0067">ATP-binding</keyword>
<feature type="transmembrane region" description="Helical" evidence="13">
    <location>
        <begin position="176"/>
        <end position="204"/>
    </location>
</feature>
<evidence type="ECO:0000259" key="15">
    <source>
        <dbReference type="PROSITE" id="PS50853"/>
    </source>
</evidence>
<dbReference type="PANTHER" id="PTHR24416:SF564">
    <property type="entry name" value="MACROPHAGE-STIMULATING PROTEIN RECEPTOR"/>
    <property type="match status" value="1"/>
</dbReference>
<dbReference type="GO" id="GO:0005524">
    <property type="term" value="F:ATP binding"/>
    <property type="evidence" value="ECO:0007669"/>
    <property type="project" value="UniProtKB-UniRule"/>
</dbReference>
<name>A0AAN0J8T9_AMPQE</name>
<evidence type="ECO:0000256" key="1">
    <source>
        <dbReference type="ARBA" id="ARBA00004167"/>
    </source>
</evidence>
<dbReference type="EnsemblMetazoa" id="XM_019997564.1">
    <property type="protein sequence ID" value="XP_019853123.1"/>
    <property type="gene ID" value="LOC109582692"/>
</dbReference>
<dbReference type="EC" id="2.7.10.1" evidence="2"/>
<comment type="catalytic activity">
    <reaction evidence="11">
        <text>L-tyrosyl-[protein] + ATP = O-phospho-L-tyrosyl-[protein] + ADP + H(+)</text>
        <dbReference type="Rhea" id="RHEA:10596"/>
        <dbReference type="Rhea" id="RHEA-COMP:10136"/>
        <dbReference type="Rhea" id="RHEA-COMP:20101"/>
        <dbReference type="ChEBI" id="CHEBI:15378"/>
        <dbReference type="ChEBI" id="CHEBI:30616"/>
        <dbReference type="ChEBI" id="CHEBI:46858"/>
        <dbReference type="ChEBI" id="CHEBI:61978"/>
        <dbReference type="ChEBI" id="CHEBI:456216"/>
        <dbReference type="EC" id="2.7.10.1"/>
    </reaction>
</comment>
<evidence type="ECO:0000313" key="16">
    <source>
        <dbReference type="EnsemblMetazoa" id="XP_019853123.1"/>
    </source>
</evidence>
<feature type="domain" description="Protein kinase" evidence="14">
    <location>
        <begin position="270"/>
        <end position="440"/>
    </location>
</feature>
<dbReference type="InterPro" id="IPR013783">
    <property type="entry name" value="Ig-like_fold"/>
</dbReference>
<dbReference type="GeneID" id="109582692"/>
<dbReference type="Gene3D" id="3.30.200.20">
    <property type="entry name" value="Phosphorylase Kinase, domain 1"/>
    <property type="match status" value="1"/>
</dbReference>
<evidence type="ECO:0000313" key="17">
    <source>
        <dbReference type="Proteomes" id="UP000007879"/>
    </source>
</evidence>
<evidence type="ECO:0000256" key="13">
    <source>
        <dbReference type="SAM" id="Phobius"/>
    </source>
</evidence>
<evidence type="ECO:0000256" key="10">
    <source>
        <dbReference type="ARBA" id="ARBA00023180"/>
    </source>
</evidence>
<keyword evidence="9" id="KW-0675">Receptor</keyword>
<evidence type="ECO:0000256" key="3">
    <source>
        <dbReference type="ARBA" id="ARBA00022679"/>
    </source>
</evidence>
<dbReference type="GO" id="GO:0005886">
    <property type="term" value="C:plasma membrane"/>
    <property type="evidence" value="ECO:0007669"/>
    <property type="project" value="TreeGrafter"/>
</dbReference>
<evidence type="ECO:0000256" key="8">
    <source>
        <dbReference type="ARBA" id="ARBA00023136"/>
    </source>
</evidence>
<evidence type="ECO:0000256" key="4">
    <source>
        <dbReference type="ARBA" id="ARBA00022692"/>
    </source>
</evidence>
<dbReference type="AlphaFoldDB" id="A0AAN0J8T9"/>
<accession>A0AAN0J8T9</accession>
<evidence type="ECO:0000259" key="14">
    <source>
        <dbReference type="PROSITE" id="PS50011"/>
    </source>
</evidence>
<proteinExistence type="predicted"/>
<dbReference type="InterPro" id="IPR003961">
    <property type="entry name" value="FN3_dom"/>
</dbReference>
<dbReference type="GO" id="GO:0007169">
    <property type="term" value="P:cell surface receptor protein tyrosine kinase signaling pathway"/>
    <property type="evidence" value="ECO:0007669"/>
    <property type="project" value="TreeGrafter"/>
</dbReference>
<dbReference type="GO" id="GO:0016477">
    <property type="term" value="P:cell migration"/>
    <property type="evidence" value="ECO:0007669"/>
    <property type="project" value="TreeGrafter"/>
</dbReference>
<reference evidence="17" key="1">
    <citation type="journal article" date="2010" name="Nature">
        <title>The Amphimedon queenslandica genome and the evolution of animal complexity.</title>
        <authorList>
            <person name="Srivastava M."/>
            <person name="Simakov O."/>
            <person name="Chapman J."/>
            <person name="Fahey B."/>
            <person name="Gauthier M.E."/>
            <person name="Mitros T."/>
            <person name="Richards G.S."/>
            <person name="Conaco C."/>
            <person name="Dacre M."/>
            <person name="Hellsten U."/>
            <person name="Larroux C."/>
            <person name="Putnam N.H."/>
            <person name="Stanke M."/>
            <person name="Adamska M."/>
            <person name="Darling A."/>
            <person name="Degnan S.M."/>
            <person name="Oakley T.H."/>
            <person name="Plachetzki D.C."/>
            <person name="Zhai Y."/>
            <person name="Adamski M."/>
            <person name="Calcino A."/>
            <person name="Cummins S.F."/>
            <person name="Goodstein D.M."/>
            <person name="Harris C."/>
            <person name="Jackson D.J."/>
            <person name="Leys S.P."/>
            <person name="Shu S."/>
            <person name="Woodcroft B.J."/>
            <person name="Vervoort M."/>
            <person name="Kosik K.S."/>
            <person name="Manning G."/>
            <person name="Degnan B.M."/>
            <person name="Rokhsar D.S."/>
        </authorList>
    </citation>
    <scope>NUCLEOTIDE SEQUENCE [LARGE SCALE GENOMIC DNA]</scope>
</reference>
<feature type="binding site" evidence="12">
    <location>
        <position position="302"/>
    </location>
    <ligand>
        <name>ATP</name>
        <dbReference type="ChEBI" id="CHEBI:30616"/>
    </ligand>
</feature>
<organism evidence="16 17">
    <name type="scientific">Amphimedon queenslandica</name>
    <name type="common">Sponge</name>
    <dbReference type="NCBI Taxonomy" id="400682"/>
    <lineage>
        <taxon>Eukaryota</taxon>
        <taxon>Metazoa</taxon>
        <taxon>Porifera</taxon>
        <taxon>Demospongiae</taxon>
        <taxon>Heteroscleromorpha</taxon>
        <taxon>Haplosclerida</taxon>
        <taxon>Niphatidae</taxon>
        <taxon>Amphimedon</taxon>
    </lineage>
</organism>
<dbReference type="GO" id="GO:0004714">
    <property type="term" value="F:transmembrane receptor protein tyrosine kinase activity"/>
    <property type="evidence" value="ECO:0007669"/>
    <property type="project" value="UniProtKB-EC"/>
</dbReference>